<feature type="non-terminal residue" evidence="8">
    <location>
        <position position="1"/>
    </location>
</feature>
<keyword evidence="4 7" id="KW-0472">Membrane</keyword>
<dbReference type="AlphaFoldDB" id="A0A4P9ZYF1"/>
<comment type="similarity">
    <text evidence="5">Belongs to the laat-1 family.</text>
</comment>
<dbReference type="GO" id="GO:0015174">
    <property type="term" value="F:basic amino acid transmembrane transporter activity"/>
    <property type="evidence" value="ECO:0007669"/>
    <property type="project" value="UniProtKB-ARBA"/>
</dbReference>
<comment type="catalytic activity">
    <reaction evidence="6">
        <text>L-histidine(out) + L-arginine(in) = L-histidine(in) + L-arginine(out)</text>
        <dbReference type="Rhea" id="RHEA:71063"/>
        <dbReference type="ChEBI" id="CHEBI:32682"/>
        <dbReference type="ChEBI" id="CHEBI:57595"/>
    </reaction>
</comment>
<evidence type="ECO:0000256" key="2">
    <source>
        <dbReference type="ARBA" id="ARBA00022692"/>
    </source>
</evidence>
<dbReference type="Proteomes" id="UP000268162">
    <property type="component" value="Unassembled WGS sequence"/>
</dbReference>
<protein>
    <submittedName>
        <fullName evidence="8">PQ loop repeat-domain-containing protein</fullName>
    </submittedName>
</protein>
<keyword evidence="2 7" id="KW-0812">Transmembrane</keyword>
<dbReference type="GO" id="GO:0098852">
    <property type="term" value="C:lytic vacuole membrane"/>
    <property type="evidence" value="ECO:0007669"/>
    <property type="project" value="UniProtKB-ARBA"/>
</dbReference>
<comment type="subcellular location">
    <subcellularLocation>
        <location evidence="1">Membrane</location>
        <topology evidence="1">Multi-pass membrane protein</topology>
    </subcellularLocation>
</comment>
<feature type="transmembrane region" description="Helical" evidence="7">
    <location>
        <begin position="245"/>
        <end position="266"/>
    </location>
</feature>
<evidence type="ECO:0000313" key="9">
    <source>
        <dbReference type="Proteomes" id="UP000268162"/>
    </source>
</evidence>
<evidence type="ECO:0000256" key="7">
    <source>
        <dbReference type="SAM" id="Phobius"/>
    </source>
</evidence>
<dbReference type="InterPro" id="IPR006603">
    <property type="entry name" value="PQ-loop_rpt"/>
</dbReference>
<dbReference type="InterPro" id="IPR051415">
    <property type="entry name" value="LAAT-1"/>
</dbReference>
<proteinExistence type="inferred from homology"/>
<dbReference type="FunFam" id="1.20.1280.290:FF:000009">
    <property type="entry name" value="PQ loop repeat family protein"/>
    <property type="match status" value="1"/>
</dbReference>
<feature type="transmembrane region" description="Helical" evidence="7">
    <location>
        <begin position="7"/>
        <end position="32"/>
    </location>
</feature>
<feature type="transmembrane region" description="Helical" evidence="7">
    <location>
        <begin position="44"/>
        <end position="64"/>
    </location>
</feature>
<accession>A0A4P9ZYF1</accession>
<gene>
    <name evidence="8" type="ORF">BJ085DRAFT_6139</name>
</gene>
<evidence type="ECO:0000256" key="6">
    <source>
        <dbReference type="ARBA" id="ARBA00050768"/>
    </source>
</evidence>
<dbReference type="EMBL" id="ML002330">
    <property type="protein sequence ID" value="RKP38785.1"/>
    <property type="molecule type" value="Genomic_DNA"/>
</dbReference>
<name>A0A4P9ZYF1_9FUNG</name>
<evidence type="ECO:0000256" key="1">
    <source>
        <dbReference type="ARBA" id="ARBA00004141"/>
    </source>
</evidence>
<dbReference type="PANTHER" id="PTHR16201">
    <property type="entry name" value="SEVEN TRANSMEMBRANE PROTEIN 1-RELATED"/>
    <property type="match status" value="1"/>
</dbReference>
<evidence type="ECO:0000256" key="5">
    <source>
        <dbReference type="ARBA" id="ARBA00038039"/>
    </source>
</evidence>
<feature type="non-terminal residue" evidence="8">
    <location>
        <position position="268"/>
    </location>
</feature>
<evidence type="ECO:0000313" key="8">
    <source>
        <dbReference type="EMBL" id="RKP38785.1"/>
    </source>
</evidence>
<dbReference type="Gene3D" id="1.20.1280.290">
    <property type="match status" value="2"/>
</dbReference>
<dbReference type="SMART" id="SM00679">
    <property type="entry name" value="CTNS"/>
    <property type="match status" value="2"/>
</dbReference>
<reference evidence="9" key="1">
    <citation type="journal article" date="2018" name="Nat. Microbiol.">
        <title>Leveraging single-cell genomics to expand the fungal tree of life.</title>
        <authorList>
            <person name="Ahrendt S.R."/>
            <person name="Quandt C.A."/>
            <person name="Ciobanu D."/>
            <person name="Clum A."/>
            <person name="Salamov A."/>
            <person name="Andreopoulos B."/>
            <person name="Cheng J.F."/>
            <person name="Woyke T."/>
            <person name="Pelin A."/>
            <person name="Henrissat B."/>
            <person name="Reynolds N.K."/>
            <person name="Benny G.L."/>
            <person name="Smith M.E."/>
            <person name="James T.Y."/>
            <person name="Grigoriev I.V."/>
        </authorList>
    </citation>
    <scope>NUCLEOTIDE SEQUENCE [LARGE SCALE GENOMIC DNA]</scope>
    <source>
        <strain evidence="9">RSA 468</strain>
    </source>
</reference>
<evidence type="ECO:0000256" key="4">
    <source>
        <dbReference type="ARBA" id="ARBA00023136"/>
    </source>
</evidence>
<sequence length="268" mass="29901">GFCSQSWTGLIAQLCSGISIVCWLCALTPQIYLNWRSGNTESLSLSFILIWLSGDICNLLGCFLTNQLPFQKFLGIYFCTFDSMLCFQLFYYRWWVKRRDSQLLRSMGFSDTSYHHHLAPSSSSPDGQPQAGTALLAANYNNPTAPDFFEGPAASGANDAFSLLDPSSASSDSPIIGRIIAWVCCGFYITSRLPQILKNHRRRSVEGLSLSMFIFALNGNLFYFSSIMLQSFVSPPGLLLASLPYIIGSVGTVLQDFTVFSQWFVFRR</sequence>
<dbReference type="GO" id="GO:0034486">
    <property type="term" value="P:vacuolar transmembrane transport"/>
    <property type="evidence" value="ECO:0007669"/>
    <property type="project" value="UniProtKB-ARBA"/>
</dbReference>
<evidence type="ECO:0000256" key="3">
    <source>
        <dbReference type="ARBA" id="ARBA00022989"/>
    </source>
</evidence>
<keyword evidence="9" id="KW-1185">Reference proteome</keyword>
<feature type="transmembrane region" description="Helical" evidence="7">
    <location>
        <begin position="76"/>
        <end position="95"/>
    </location>
</feature>
<keyword evidence="3 7" id="KW-1133">Transmembrane helix</keyword>
<feature type="transmembrane region" description="Helical" evidence="7">
    <location>
        <begin position="205"/>
        <end position="225"/>
    </location>
</feature>
<dbReference type="Pfam" id="PF04193">
    <property type="entry name" value="PQ-loop"/>
    <property type="match status" value="2"/>
</dbReference>
<organism evidence="8 9">
    <name type="scientific">Dimargaris cristalligena</name>
    <dbReference type="NCBI Taxonomy" id="215637"/>
    <lineage>
        <taxon>Eukaryota</taxon>
        <taxon>Fungi</taxon>
        <taxon>Fungi incertae sedis</taxon>
        <taxon>Zoopagomycota</taxon>
        <taxon>Kickxellomycotina</taxon>
        <taxon>Dimargaritomycetes</taxon>
        <taxon>Dimargaritales</taxon>
        <taxon>Dimargaritaceae</taxon>
        <taxon>Dimargaris</taxon>
    </lineage>
</organism>